<reference evidence="1" key="1">
    <citation type="submission" date="2022-01" db="EMBL/GenBank/DDBJ databases">
        <title>Nocardioidaceae gen. sp. A5X3R13.</title>
        <authorList>
            <person name="Lopez Marin M.A."/>
            <person name="Uhlik O."/>
        </authorList>
    </citation>
    <scope>NUCLEOTIDE SEQUENCE</scope>
    <source>
        <strain evidence="1">A5X3R13</strain>
    </source>
</reference>
<dbReference type="AlphaFoldDB" id="A0AA46TL45"/>
<keyword evidence="2" id="KW-1185">Reference proteome</keyword>
<gene>
    <name evidence="1" type="ORF">L0C25_04960</name>
</gene>
<evidence type="ECO:0008006" key="3">
    <source>
        <dbReference type="Google" id="ProtNLM"/>
    </source>
</evidence>
<proteinExistence type="predicted"/>
<dbReference type="Proteomes" id="UP001164390">
    <property type="component" value="Chromosome"/>
</dbReference>
<dbReference type="SUPFAM" id="SSF52980">
    <property type="entry name" value="Restriction endonuclease-like"/>
    <property type="match status" value="1"/>
</dbReference>
<organism evidence="1 2">
    <name type="scientific">Solicola gregarius</name>
    <dbReference type="NCBI Taxonomy" id="2908642"/>
    <lineage>
        <taxon>Bacteria</taxon>
        <taxon>Bacillati</taxon>
        <taxon>Actinomycetota</taxon>
        <taxon>Actinomycetes</taxon>
        <taxon>Propionibacteriales</taxon>
        <taxon>Nocardioidaceae</taxon>
        <taxon>Solicola</taxon>
    </lineage>
</organism>
<evidence type="ECO:0000313" key="2">
    <source>
        <dbReference type="Proteomes" id="UP001164390"/>
    </source>
</evidence>
<evidence type="ECO:0000313" key="1">
    <source>
        <dbReference type="EMBL" id="UYM06428.1"/>
    </source>
</evidence>
<name>A0AA46TL45_9ACTN</name>
<accession>A0AA46TL45</accession>
<dbReference type="RefSeq" id="WP_271635331.1">
    <property type="nucleotide sequence ID" value="NZ_CP094970.1"/>
</dbReference>
<dbReference type="KEGG" id="sgrg:L0C25_04960"/>
<protein>
    <recommendedName>
        <fullName evidence="3">DUF559 domain-containing protein</fullName>
    </recommendedName>
</protein>
<dbReference type="EMBL" id="CP094970">
    <property type="protein sequence ID" value="UYM06428.1"/>
    <property type="molecule type" value="Genomic_DNA"/>
</dbReference>
<dbReference type="InterPro" id="IPR011335">
    <property type="entry name" value="Restrct_endonuc-II-like"/>
</dbReference>
<sequence>MPKPRPIPAALRARPFTLAQARECGIGRRVLAGSRFRRLFSGVYISTDWPLDLNTWLEAALLIAPPGTIVTGLTGLRCRGIDIGPRWPLHLATRAETRVRRPHLRITRVTTLPPHDGRLAEPADCFVTACADVDLVDTVTIGDWLLHRGIPRAALDQAVAASHGRGVALARRAMTLVRDRVESPRETYVRLMLVLAGLPEPKCNPNLGSSIAFIGRADLAYMVYRLIVEYDGRFHAEDADNWDDDLDRIDDFADAEWAHIRVTARRLRRPRALVMRVYRRLVQRGYQGPPPVFTDEWVTLFETRTAAERARESLAGSWN</sequence>